<reference evidence="3 4" key="1">
    <citation type="submission" date="2023-11" db="EMBL/GenBank/DDBJ databases">
        <title>Dfirmibasis_genome.</title>
        <authorList>
            <person name="Edelbroek B."/>
            <person name="Kjellin J."/>
            <person name="Jerlstrom-Hultqvist J."/>
            <person name="Soderbom F."/>
        </authorList>
    </citation>
    <scope>NUCLEOTIDE SEQUENCE [LARGE SCALE GENOMIC DNA]</scope>
    <source>
        <strain evidence="3 4">TNS-C-14</strain>
    </source>
</reference>
<evidence type="ECO:0000313" key="4">
    <source>
        <dbReference type="Proteomes" id="UP001344447"/>
    </source>
</evidence>
<dbReference type="InterPro" id="IPR000008">
    <property type="entry name" value="C2_dom"/>
</dbReference>
<feature type="compositionally biased region" description="Polar residues" evidence="1">
    <location>
        <begin position="39"/>
        <end position="48"/>
    </location>
</feature>
<sequence length="400" mass="44680">MGLEESNNNNNDQSANTTPTLEKKPNNSTITNIEIDEQPTYSSPVNLNKDSDKPKPYSVRLNKPNDPSNPYEPQPGQYGQIGLIQQQQYYQQQQQQQQQQQYAQQQQYDSQQQYYQQQYYQEQPQAILNGGGLTTTTTTSSTQYLIDPTLLMIPTGPIATFDMNSSATIDFDSICIPETCTFYTSNPIGKGRIQVRIISANNLIAADIGGTSDPYVKIKSSCLKSFKATRIVDKCLNPVWEETLSVEIDCVQRELLMFDVYDHDVVGCDDLLGYVGIDVSKLPLGIEVITNENLSFAKHGTLRIGLTALDFGLTNLPQNYLQIYQEWRTHTLGGITKKNFKSIKKGSKVGPYIGKLTHPHDYKLVNGFVKRRKTKREKTADGIITGLKVAGVVALVAISS</sequence>
<dbReference type="AlphaFoldDB" id="A0AAN7TUE4"/>
<accession>A0AAN7TUE4</accession>
<dbReference type="SMART" id="SM00239">
    <property type="entry name" value="C2"/>
    <property type="match status" value="1"/>
</dbReference>
<keyword evidence="4" id="KW-1185">Reference proteome</keyword>
<dbReference type="Pfam" id="PF00168">
    <property type="entry name" value="C2"/>
    <property type="match status" value="1"/>
</dbReference>
<dbReference type="Gene3D" id="2.60.40.150">
    <property type="entry name" value="C2 domain"/>
    <property type="match status" value="1"/>
</dbReference>
<gene>
    <name evidence="3" type="ORF">RB653_006756</name>
</gene>
<dbReference type="SUPFAM" id="SSF49562">
    <property type="entry name" value="C2 domain (Calcium/lipid-binding domain, CaLB)"/>
    <property type="match status" value="1"/>
</dbReference>
<dbReference type="PRINTS" id="PR00360">
    <property type="entry name" value="C2DOMAIN"/>
</dbReference>
<feature type="region of interest" description="Disordered" evidence="1">
    <location>
        <begin position="1"/>
        <end position="78"/>
    </location>
</feature>
<proteinExistence type="predicted"/>
<feature type="domain" description="C2" evidence="2">
    <location>
        <begin position="173"/>
        <end position="293"/>
    </location>
</feature>
<dbReference type="InterPro" id="IPR035892">
    <property type="entry name" value="C2_domain_sf"/>
</dbReference>
<comment type="caution">
    <text evidence="3">The sequence shown here is derived from an EMBL/GenBank/DDBJ whole genome shotgun (WGS) entry which is preliminary data.</text>
</comment>
<evidence type="ECO:0000313" key="3">
    <source>
        <dbReference type="EMBL" id="KAK5575623.1"/>
    </source>
</evidence>
<dbReference type="GO" id="GO:0010628">
    <property type="term" value="P:positive regulation of gene expression"/>
    <property type="evidence" value="ECO:0007669"/>
    <property type="project" value="TreeGrafter"/>
</dbReference>
<organism evidence="3 4">
    <name type="scientific">Dictyostelium firmibasis</name>
    <dbReference type="NCBI Taxonomy" id="79012"/>
    <lineage>
        <taxon>Eukaryota</taxon>
        <taxon>Amoebozoa</taxon>
        <taxon>Evosea</taxon>
        <taxon>Eumycetozoa</taxon>
        <taxon>Dictyostelia</taxon>
        <taxon>Dictyosteliales</taxon>
        <taxon>Dictyosteliaceae</taxon>
        <taxon>Dictyostelium</taxon>
    </lineage>
</organism>
<dbReference type="PANTHER" id="PTHR47800:SF7">
    <property type="entry name" value="C2 DOMAIN-CONTAINING PROTEIN"/>
    <property type="match status" value="1"/>
</dbReference>
<dbReference type="Proteomes" id="UP001344447">
    <property type="component" value="Unassembled WGS sequence"/>
</dbReference>
<dbReference type="EMBL" id="JAVFKY010000005">
    <property type="protein sequence ID" value="KAK5575623.1"/>
    <property type="molecule type" value="Genomic_DNA"/>
</dbReference>
<dbReference type="PANTHER" id="PTHR47800">
    <property type="entry name" value="C2 DOMAIN-CONTAINING PROTEIN"/>
    <property type="match status" value="1"/>
</dbReference>
<name>A0AAN7TUE4_9MYCE</name>
<protein>
    <recommendedName>
        <fullName evidence="2">C2 domain-containing protein</fullName>
    </recommendedName>
</protein>
<evidence type="ECO:0000256" key="1">
    <source>
        <dbReference type="SAM" id="MobiDB-lite"/>
    </source>
</evidence>
<evidence type="ECO:0000259" key="2">
    <source>
        <dbReference type="PROSITE" id="PS50004"/>
    </source>
</evidence>
<dbReference type="CDD" id="cd00030">
    <property type="entry name" value="C2"/>
    <property type="match status" value="1"/>
</dbReference>
<feature type="compositionally biased region" description="Polar residues" evidence="1">
    <location>
        <begin position="12"/>
        <end position="32"/>
    </location>
</feature>
<dbReference type="PROSITE" id="PS50004">
    <property type="entry name" value="C2"/>
    <property type="match status" value="1"/>
</dbReference>
<dbReference type="FunFam" id="2.60.40.150:FF:000361">
    <property type="entry name" value="C2 domain-containing protein"/>
    <property type="match status" value="1"/>
</dbReference>